<sequence>MKKSNDNSPQKKADYHCDTKNLNYVSSITPQKALAWLQADPYTQLIDVRTRAELDWVGRPLIPKNQYFWIEWLRYPGGTPNGKFIEQLKEQTPLDIPVLFLCRSAARSEEAANAAAQAGFMNAYNVLEGFEGEKDHKGHRKSINGWCFQGLPWIGA</sequence>
<dbReference type="PROSITE" id="PS50206">
    <property type="entry name" value="RHODANESE_3"/>
    <property type="match status" value="1"/>
</dbReference>
<dbReference type="Gene3D" id="3.40.250.10">
    <property type="entry name" value="Rhodanese-like domain"/>
    <property type="match status" value="1"/>
</dbReference>
<feature type="domain" description="Rhodanese" evidence="1">
    <location>
        <begin position="43"/>
        <end position="142"/>
    </location>
</feature>
<keyword evidence="3" id="KW-1185">Reference proteome</keyword>
<evidence type="ECO:0000259" key="1">
    <source>
        <dbReference type="PROSITE" id="PS50206"/>
    </source>
</evidence>
<dbReference type="EMBL" id="MUHY01000001">
    <property type="protein sequence ID" value="PSB92135.1"/>
    <property type="molecule type" value="Genomic_DNA"/>
</dbReference>
<comment type="caution">
    <text evidence="2">The sequence shown here is derived from an EMBL/GenBank/DDBJ whole genome shotgun (WGS) entry which is preliminary data.</text>
</comment>
<proteinExistence type="predicted"/>
<protein>
    <recommendedName>
        <fullName evidence="1">Rhodanese domain-containing protein</fullName>
    </recommendedName>
</protein>
<dbReference type="SUPFAM" id="SSF52821">
    <property type="entry name" value="Rhodanese/Cell cycle control phosphatase"/>
    <property type="match status" value="1"/>
</dbReference>
<evidence type="ECO:0000313" key="3">
    <source>
        <dbReference type="Proteomes" id="UP000242660"/>
    </source>
</evidence>
<gene>
    <name evidence="2" type="ORF">BZL35_00364</name>
</gene>
<dbReference type="Proteomes" id="UP000242660">
    <property type="component" value="Unassembled WGS sequence"/>
</dbReference>
<organism evidence="2 3">
    <name type="scientific">Candidatus Pandoraea novymonadis</name>
    <dbReference type="NCBI Taxonomy" id="1808959"/>
    <lineage>
        <taxon>Bacteria</taxon>
        <taxon>Pseudomonadati</taxon>
        <taxon>Pseudomonadota</taxon>
        <taxon>Betaproteobacteria</taxon>
        <taxon>Burkholderiales</taxon>
        <taxon>Burkholderiaceae</taxon>
        <taxon>Pandoraea</taxon>
    </lineage>
</organism>
<accession>A0ABX5FEL2</accession>
<reference evidence="2 3" key="1">
    <citation type="journal article" date="2017" name="Front. Microbiol.">
        <title>Genome of Ca. Pandoraea novymonadis, an Endosymbiotic Bacterium of the Trypanosomatid Novymonas esmeraldas.</title>
        <authorList>
            <person name="Kostygov A.Y."/>
            <person name="Butenko A."/>
            <person name="Nenarokova A."/>
            <person name="Tashyreva D."/>
            <person name="Flegontov P."/>
            <person name="Lukes J."/>
            <person name="Yurchenko V."/>
        </authorList>
    </citation>
    <scope>NUCLEOTIDE SEQUENCE [LARGE SCALE GENOMIC DNA]</scope>
    <source>
        <strain evidence="2 3">E262</strain>
    </source>
</reference>
<dbReference type="InterPro" id="IPR036873">
    <property type="entry name" value="Rhodanese-like_dom_sf"/>
</dbReference>
<dbReference type="SMART" id="SM00450">
    <property type="entry name" value="RHOD"/>
    <property type="match status" value="1"/>
</dbReference>
<dbReference type="InterPro" id="IPR001763">
    <property type="entry name" value="Rhodanese-like_dom"/>
</dbReference>
<dbReference type="RefSeq" id="WP_106182307.1">
    <property type="nucleotide sequence ID" value="NZ_MUHY01000001.1"/>
</dbReference>
<dbReference type="Pfam" id="PF00581">
    <property type="entry name" value="Rhodanese"/>
    <property type="match status" value="1"/>
</dbReference>
<evidence type="ECO:0000313" key="2">
    <source>
        <dbReference type="EMBL" id="PSB92135.1"/>
    </source>
</evidence>
<name>A0ABX5FEL2_9BURK</name>